<evidence type="ECO:0000313" key="1">
    <source>
        <dbReference type="EMBL" id="MDG3587100.1"/>
    </source>
</evidence>
<organism evidence="1 2">
    <name type="scientific">Galbibacter pacificus</name>
    <dbReference type="NCBI Taxonomy" id="2996052"/>
    <lineage>
        <taxon>Bacteria</taxon>
        <taxon>Pseudomonadati</taxon>
        <taxon>Bacteroidota</taxon>
        <taxon>Flavobacteriia</taxon>
        <taxon>Flavobacteriales</taxon>
        <taxon>Flavobacteriaceae</taxon>
        <taxon>Galbibacter</taxon>
    </lineage>
</organism>
<keyword evidence="2" id="KW-1185">Reference proteome</keyword>
<evidence type="ECO:0000313" key="2">
    <source>
        <dbReference type="Proteomes" id="UP001153642"/>
    </source>
</evidence>
<evidence type="ECO:0008006" key="3">
    <source>
        <dbReference type="Google" id="ProtNLM"/>
    </source>
</evidence>
<dbReference type="EMBL" id="JAPMUA010000005">
    <property type="protein sequence ID" value="MDG3587100.1"/>
    <property type="molecule type" value="Genomic_DNA"/>
</dbReference>
<protein>
    <recommendedName>
        <fullName evidence="3">ABM domain-containing protein</fullName>
    </recommendedName>
</protein>
<comment type="caution">
    <text evidence="1">The sequence shown here is derived from an EMBL/GenBank/DDBJ whole genome shotgun (WGS) entry which is preliminary data.</text>
</comment>
<dbReference type="RefSeq" id="WP_277900637.1">
    <property type="nucleotide sequence ID" value="NZ_JAPMUA010000005.1"/>
</dbReference>
<gene>
    <name evidence="1" type="ORF">OSR52_14595</name>
</gene>
<reference evidence="1" key="1">
    <citation type="submission" date="2022-11" db="EMBL/GenBank/DDBJ databases">
        <title>High-quality draft genome sequence of Galbibacter sp. strain CMA-7.</title>
        <authorList>
            <person name="Wei L."/>
            <person name="Dong C."/>
            <person name="Shao Z."/>
        </authorList>
    </citation>
    <scope>NUCLEOTIDE SEQUENCE</scope>
    <source>
        <strain evidence="1">CMA-7</strain>
    </source>
</reference>
<dbReference type="Gene3D" id="3.30.70.100">
    <property type="match status" value="1"/>
</dbReference>
<name>A0ABT6FV05_9FLAO</name>
<proteinExistence type="predicted"/>
<accession>A0ABT6FV05</accession>
<dbReference type="Proteomes" id="UP001153642">
    <property type="component" value="Unassembled WGS sequence"/>
</dbReference>
<sequence>MISVIVTYKVKKDFVGRNKTNIQKFITDFEQLNTSLFQYNVFTKQDGITFVHHSLYKNEDIQKDVLNTASFVRFQKERDTLGLDEKPEIEFINLVAATKHQ</sequence>